<dbReference type="Pfam" id="PF05275">
    <property type="entry name" value="CopB"/>
    <property type="match status" value="1"/>
</dbReference>
<protein>
    <submittedName>
        <fullName evidence="2">Copper resistance protein B</fullName>
    </submittedName>
    <submittedName>
        <fullName evidence="3">Copper resistance protein CopB</fullName>
    </submittedName>
</protein>
<proteinExistence type="predicted"/>
<evidence type="ECO:0000313" key="2">
    <source>
        <dbReference type="EMBL" id="AXX94897.1"/>
    </source>
</evidence>
<dbReference type="AlphaFoldDB" id="A0A347U7R9"/>
<keyword evidence="4" id="KW-1185">Reference proteome</keyword>
<reference evidence="2 4" key="2">
    <citation type="submission" date="2018-08" db="EMBL/GenBank/DDBJ databases">
        <title>Complete genome of the Arcobacter ellisii type strain LMG 26155.</title>
        <authorList>
            <person name="Miller W.G."/>
            <person name="Yee E."/>
            <person name="Bono J.L."/>
        </authorList>
    </citation>
    <scope>NUCLEOTIDE SEQUENCE [LARGE SCALE GENOMIC DNA]</scope>
    <source>
        <strain evidence="2 4">LMG 26155</strain>
    </source>
</reference>
<dbReference type="GO" id="GO:0006878">
    <property type="term" value="P:intracellular copper ion homeostasis"/>
    <property type="evidence" value="ECO:0007669"/>
    <property type="project" value="InterPro"/>
</dbReference>
<dbReference type="EMBL" id="NXIG01000020">
    <property type="protein sequence ID" value="RXI28725.1"/>
    <property type="molecule type" value="Genomic_DNA"/>
</dbReference>
<gene>
    <name evidence="2" type="ORF">AELL_1230</name>
    <name evidence="3" type="ORF">CP962_13685</name>
</gene>
<sequence length="228" mass="25745">MKKLLLATSLLGFITTNSFAMEGEGDIFRSSLVVDKLEYQFSDEKATNWDVYGYAGYDINKIYIYSEGEKVKNESANSENQLVYSRAISPFWDAQIGIGYDKNNEAHQTWGIIGLQGLSQYFFETRTTLLLGEDGNMGLKTQAEYDALLTQKLILTPSIQLSAYTKDNEEMGIGSGFSNITIGTRLRYEITREFAPYIGVEWNKNLGNTNDISSLDEVYAVVGVRFWF</sequence>
<evidence type="ECO:0000313" key="5">
    <source>
        <dbReference type="Proteomes" id="UP000290588"/>
    </source>
</evidence>
<keyword evidence="1" id="KW-0732">Signal</keyword>
<evidence type="ECO:0000256" key="1">
    <source>
        <dbReference type="SAM" id="SignalP"/>
    </source>
</evidence>
<dbReference type="GO" id="GO:0005507">
    <property type="term" value="F:copper ion binding"/>
    <property type="evidence" value="ECO:0007669"/>
    <property type="project" value="InterPro"/>
</dbReference>
<name>A0A347U7R9_9BACT</name>
<evidence type="ECO:0000313" key="3">
    <source>
        <dbReference type="EMBL" id="RXI28725.1"/>
    </source>
</evidence>
<feature type="chain" id="PRO_5044584741" evidence="1">
    <location>
        <begin position="21"/>
        <end position="228"/>
    </location>
</feature>
<dbReference type="RefSeq" id="WP_118917103.1">
    <property type="nucleotide sequence ID" value="NZ_CP032097.1"/>
</dbReference>
<dbReference type="Proteomes" id="UP000290588">
    <property type="component" value="Unassembled WGS sequence"/>
</dbReference>
<dbReference type="KEGG" id="aell:AELL_1230"/>
<organism evidence="3 5">
    <name type="scientific">Arcobacter ellisii</name>
    <dbReference type="NCBI Taxonomy" id="913109"/>
    <lineage>
        <taxon>Bacteria</taxon>
        <taxon>Pseudomonadati</taxon>
        <taxon>Campylobacterota</taxon>
        <taxon>Epsilonproteobacteria</taxon>
        <taxon>Campylobacterales</taxon>
        <taxon>Arcobacteraceae</taxon>
        <taxon>Arcobacter</taxon>
    </lineage>
</organism>
<dbReference type="EMBL" id="CP032097">
    <property type="protein sequence ID" value="AXX94897.1"/>
    <property type="molecule type" value="Genomic_DNA"/>
</dbReference>
<dbReference type="OrthoDB" id="9778934at2"/>
<dbReference type="SUPFAM" id="SSF103515">
    <property type="entry name" value="Autotransporter"/>
    <property type="match status" value="1"/>
</dbReference>
<dbReference type="Proteomes" id="UP000262582">
    <property type="component" value="Chromosome"/>
</dbReference>
<evidence type="ECO:0000313" key="4">
    <source>
        <dbReference type="Proteomes" id="UP000262582"/>
    </source>
</evidence>
<dbReference type="GO" id="GO:0009279">
    <property type="term" value="C:cell outer membrane"/>
    <property type="evidence" value="ECO:0007669"/>
    <property type="project" value="InterPro"/>
</dbReference>
<dbReference type="InterPro" id="IPR036709">
    <property type="entry name" value="Autotransporte_beta_dom_sf"/>
</dbReference>
<reference evidence="3 5" key="1">
    <citation type="submission" date="2017-09" db="EMBL/GenBank/DDBJ databases">
        <title>Genomics of the genus Arcobacter.</title>
        <authorList>
            <person name="Perez-Cataluna A."/>
            <person name="Figueras M.J."/>
            <person name="Salas-Masso N."/>
        </authorList>
    </citation>
    <scope>NUCLEOTIDE SEQUENCE [LARGE SCALE GENOMIC DNA]</scope>
    <source>
        <strain evidence="3 5">CECT 7837</strain>
    </source>
</reference>
<feature type="signal peptide" evidence="1">
    <location>
        <begin position="1"/>
        <end position="20"/>
    </location>
</feature>
<dbReference type="InterPro" id="IPR007939">
    <property type="entry name" value="Cu-R_B_prcur"/>
</dbReference>
<accession>A0A347U7R9</accession>